<dbReference type="GO" id="GO:0061809">
    <property type="term" value="F:NAD+ nucleosidase activity, cyclic ADP-ribose generating"/>
    <property type="evidence" value="ECO:0007669"/>
    <property type="project" value="UniProtKB-EC"/>
</dbReference>
<keyword evidence="2" id="KW-0378">Hydrolase</keyword>
<dbReference type="InterPro" id="IPR000157">
    <property type="entry name" value="TIR_dom"/>
</dbReference>
<dbReference type="PANTHER" id="PTHR32009">
    <property type="entry name" value="TMV RESISTANCE PROTEIN N-LIKE"/>
    <property type="match status" value="1"/>
</dbReference>
<evidence type="ECO:0000259" key="5">
    <source>
        <dbReference type="PROSITE" id="PS50104"/>
    </source>
</evidence>
<sequence>MASSSSTSSPPKETVYDVFISFRGEDTRSGFTSYLYDALIQQGYKTFFDDENLQRGKAISKGLLKAIEDSRSSIVILSENYAFSSWCLTELAKIVDCMKNKGQTVLPIFYHVDPSHVRNQRESYREALEKHESNSELNPTEVDSWKKALNVVANLAGWPVKKSDVEAKFVKNFIRDISTMPEVQKRPSSLESKKPKDMPINVFGKPITDLTLQEMAEYTGKEITATERSRVAMKMIEADNKEADALTFVKNLKSTYGNGVTTLCLIYNATGGTLKHVCDKNWFGHIGDALYPYKIENGQWGSFLHVHDTGAATGSIAATVYRGKNANGTVCEWMLSWYNPWGKWWDRNRVYTEIREKGHFAQVHWKPISDILEEQGPNHTVTWNECVSSLIIEDGTSPIFKAVMKLVDA</sequence>
<feature type="domain" description="TIR" evidence="5">
    <location>
        <begin position="14"/>
        <end position="181"/>
    </location>
</feature>
<dbReference type="Gene3D" id="3.40.50.10140">
    <property type="entry name" value="Toll/interleukin-1 receptor homology (TIR) domain"/>
    <property type="match status" value="1"/>
</dbReference>
<organism evidence="6 7">
    <name type="scientific">Rhamnella rubrinervis</name>
    <dbReference type="NCBI Taxonomy" id="2594499"/>
    <lineage>
        <taxon>Eukaryota</taxon>
        <taxon>Viridiplantae</taxon>
        <taxon>Streptophyta</taxon>
        <taxon>Embryophyta</taxon>
        <taxon>Tracheophyta</taxon>
        <taxon>Spermatophyta</taxon>
        <taxon>Magnoliopsida</taxon>
        <taxon>eudicotyledons</taxon>
        <taxon>Gunneridae</taxon>
        <taxon>Pentapetalae</taxon>
        <taxon>rosids</taxon>
        <taxon>fabids</taxon>
        <taxon>Rosales</taxon>
        <taxon>Rhamnaceae</taxon>
        <taxon>rhamnoid group</taxon>
        <taxon>Rhamneae</taxon>
        <taxon>Rhamnella</taxon>
    </lineage>
</organism>
<dbReference type="SMART" id="SM00255">
    <property type="entry name" value="TIR"/>
    <property type="match status" value="1"/>
</dbReference>
<dbReference type="AlphaFoldDB" id="A0A8K0HB29"/>
<keyword evidence="3" id="KW-0520">NAD</keyword>
<reference evidence="6" key="1">
    <citation type="submission" date="2020-03" db="EMBL/GenBank/DDBJ databases">
        <title>A high-quality chromosome-level genome assembly of a woody plant with both climbing and erect habits, Rhamnella rubrinervis.</title>
        <authorList>
            <person name="Lu Z."/>
            <person name="Yang Y."/>
            <person name="Zhu X."/>
            <person name="Sun Y."/>
        </authorList>
    </citation>
    <scope>NUCLEOTIDE SEQUENCE</scope>
    <source>
        <strain evidence="6">BYM</strain>
        <tissue evidence="6">Leaf</tissue>
    </source>
</reference>
<dbReference type="Pfam" id="PF01582">
    <property type="entry name" value="TIR"/>
    <property type="match status" value="1"/>
</dbReference>
<evidence type="ECO:0000313" key="7">
    <source>
        <dbReference type="Proteomes" id="UP000796880"/>
    </source>
</evidence>
<dbReference type="GO" id="GO:0007165">
    <property type="term" value="P:signal transduction"/>
    <property type="evidence" value="ECO:0007669"/>
    <property type="project" value="InterPro"/>
</dbReference>
<dbReference type="EMBL" id="VOIH02000004">
    <property type="protein sequence ID" value="KAF3449312.1"/>
    <property type="molecule type" value="Genomic_DNA"/>
</dbReference>
<dbReference type="SUPFAM" id="SSF52200">
    <property type="entry name" value="Toll/Interleukin receptor TIR domain"/>
    <property type="match status" value="1"/>
</dbReference>
<dbReference type="Pfam" id="PF21230">
    <property type="entry name" value="Nakanori"/>
    <property type="match status" value="1"/>
</dbReference>
<evidence type="ECO:0000256" key="3">
    <source>
        <dbReference type="ARBA" id="ARBA00023027"/>
    </source>
</evidence>
<dbReference type="InterPro" id="IPR049065">
    <property type="entry name" value="Nakanori"/>
</dbReference>
<dbReference type="Proteomes" id="UP000796880">
    <property type="component" value="Unassembled WGS sequence"/>
</dbReference>
<name>A0A8K0HB29_9ROSA</name>
<dbReference type="PROSITE" id="PS50104">
    <property type="entry name" value="TIR"/>
    <property type="match status" value="1"/>
</dbReference>
<dbReference type="InterPro" id="IPR035897">
    <property type="entry name" value="Toll_tir_struct_dom_sf"/>
</dbReference>
<comment type="caution">
    <text evidence="6">The sequence shown here is derived from an EMBL/GenBank/DDBJ whole genome shotgun (WGS) entry which is preliminary data.</text>
</comment>
<dbReference type="OrthoDB" id="2617878at2759"/>
<accession>A0A8K0HB29</accession>
<gene>
    <name evidence="6" type="ORF">FNV43_RR10040</name>
</gene>
<protein>
    <recommendedName>
        <fullName evidence="1">ADP-ribosyl cyclase/cyclic ADP-ribose hydrolase</fullName>
        <ecNumber evidence="1">3.2.2.6</ecNumber>
    </recommendedName>
</protein>
<dbReference type="EC" id="3.2.2.6" evidence="1"/>
<evidence type="ECO:0000313" key="6">
    <source>
        <dbReference type="EMBL" id="KAF3449312.1"/>
    </source>
</evidence>
<proteinExistence type="predicted"/>
<evidence type="ECO:0000256" key="1">
    <source>
        <dbReference type="ARBA" id="ARBA00011982"/>
    </source>
</evidence>
<evidence type="ECO:0000256" key="4">
    <source>
        <dbReference type="ARBA" id="ARBA00047304"/>
    </source>
</evidence>
<comment type="catalytic activity">
    <reaction evidence="4">
        <text>NAD(+) + H2O = ADP-D-ribose + nicotinamide + H(+)</text>
        <dbReference type="Rhea" id="RHEA:16301"/>
        <dbReference type="ChEBI" id="CHEBI:15377"/>
        <dbReference type="ChEBI" id="CHEBI:15378"/>
        <dbReference type="ChEBI" id="CHEBI:17154"/>
        <dbReference type="ChEBI" id="CHEBI:57540"/>
        <dbReference type="ChEBI" id="CHEBI:57967"/>
        <dbReference type="EC" id="3.2.2.6"/>
    </reaction>
    <physiologicalReaction direction="left-to-right" evidence="4">
        <dbReference type="Rhea" id="RHEA:16302"/>
    </physiologicalReaction>
</comment>
<keyword evidence="7" id="KW-1185">Reference proteome</keyword>
<dbReference type="FunFam" id="3.40.50.10140:FF:000007">
    <property type="entry name" value="Disease resistance protein (TIR-NBS-LRR class)"/>
    <property type="match status" value="1"/>
</dbReference>
<dbReference type="PANTHER" id="PTHR32009:SF39">
    <property type="entry name" value="TIR DOMAIN-CONTAINING PROTEIN"/>
    <property type="match status" value="1"/>
</dbReference>
<evidence type="ECO:0000256" key="2">
    <source>
        <dbReference type="ARBA" id="ARBA00022801"/>
    </source>
</evidence>